<dbReference type="Gene3D" id="3.40.390.10">
    <property type="entry name" value="Collagenase (Catalytic Domain)"/>
    <property type="match status" value="1"/>
</dbReference>
<comment type="similarity">
    <text evidence="1 7">Belongs to the peptidase M3 family.</text>
</comment>
<keyword evidence="10" id="KW-1185">Reference proteome</keyword>
<keyword evidence="4 7" id="KW-0378">Hydrolase</keyword>
<dbReference type="OrthoDB" id="534666at2759"/>
<accession>A0A168CVF7</accession>
<dbReference type="SUPFAM" id="SSF55486">
    <property type="entry name" value="Metalloproteases ('zincins'), catalytic domain"/>
    <property type="match status" value="1"/>
</dbReference>
<evidence type="ECO:0000256" key="6">
    <source>
        <dbReference type="ARBA" id="ARBA00023049"/>
    </source>
</evidence>
<dbReference type="EMBL" id="AZHF01000008">
    <property type="protein sequence ID" value="OAA71837.1"/>
    <property type="molecule type" value="Genomic_DNA"/>
</dbReference>
<keyword evidence="5 7" id="KW-0862">Zinc</keyword>
<dbReference type="Pfam" id="PF01432">
    <property type="entry name" value="Peptidase_M3"/>
    <property type="match status" value="1"/>
</dbReference>
<dbReference type="GO" id="GO:0046872">
    <property type="term" value="F:metal ion binding"/>
    <property type="evidence" value="ECO:0007669"/>
    <property type="project" value="UniProtKB-UniRule"/>
</dbReference>
<dbReference type="GO" id="GO:0006518">
    <property type="term" value="P:peptide metabolic process"/>
    <property type="evidence" value="ECO:0007669"/>
    <property type="project" value="TreeGrafter"/>
</dbReference>
<evidence type="ECO:0000256" key="1">
    <source>
        <dbReference type="ARBA" id="ARBA00006040"/>
    </source>
</evidence>
<protein>
    <submittedName>
        <fullName evidence="9">Peptidase family M3</fullName>
    </submittedName>
</protein>
<evidence type="ECO:0000256" key="5">
    <source>
        <dbReference type="ARBA" id="ARBA00022833"/>
    </source>
</evidence>
<comment type="cofactor">
    <cofactor evidence="7">
        <name>Zn(2+)</name>
        <dbReference type="ChEBI" id="CHEBI:29105"/>
    </cofactor>
    <text evidence="7">Binds 1 zinc ion.</text>
</comment>
<evidence type="ECO:0000256" key="7">
    <source>
        <dbReference type="RuleBase" id="RU003435"/>
    </source>
</evidence>
<dbReference type="InterPro" id="IPR001567">
    <property type="entry name" value="Pept_M3A_M3B_dom"/>
</dbReference>
<dbReference type="GO" id="GO:0004222">
    <property type="term" value="F:metalloendopeptidase activity"/>
    <property type="evidence" value="ECO:0007669"/>
    <property type="project" value="InterPro"/>
</dbReference>
<evidence type="ECO:0000256" key="4">
    <source>
        <dbReference type="ARBA" id="ARBA00022801"/>
    </source>
</evidence>
<dbReference type="Proteomes" id="UP000076881">
    <property type="component" value="Unassembled WGS sequence"/>
</dbReference>
<keyword evidence="2 7" id="KW-0645">Protease</keyword>
<evidence type="ECO:0000256" key="2">
    <source>
        <dbReference type="ARBA" id="ARBA00022670"/>
    </source>
</evidence>
<dbReference type="InterPro" id="IPR024077">
    <property type="entry name" value="Neurolysin/TOP_dom2"/>
</dbReference>
<comment type="caution">
    <text evidence="9">The sequence shown here is derived from an EMBL/GenBank/DDBJ whole genome shotgun (WGS) entry which is preliminary data.</text>
</comment>
<gene>
    <name evidence="9" type="ORF">LEL_09072</name>
</gene>
<name>A0A168CVF7_CORDF</name>
<dbReference type="AlphaFoldDB" id="A0A168CVF7"/>
<dbReference type="PANTHER" id="PTHR11804">
    <property type="entry name" value="PROTEASE M3 THIMET OLIGOPEPTIDASE-RELATED"/>
    <property type="match status" value="1"/>
</dbReference>
<evidence type="ECO:0000256" key="3">
    <source>
        <dbReference type="ARBA" id="ARBA00022723"/>
    </source>
</evidence>
<dbReference type="PANTHER" id="PTHR11804:SF84">
    <property type="entry name" value="SACCHAROLYSIN"/>
    <property type="match status" value="1"/>
</dbReference>
<proteinExistence type="inferred from homology"/>
<dbReference type="Gene3D" id="1.20.1050.40">
    <property type="entry name" value="Endopeptidase. Chain P, domain 1"/>
    <property type="match status" value="1"/>
</dbReference>
<dbReference type="GO" id="GO:0006508">
    <property type="term" value="P:proteolysis"/>
    <property type="evidence" value="ECO:0007669"/>
    <property type="project" value="UniProtKB-KW"/>
</dbReference>
<dbReference type="InterPro" id="IPR024079">
    <property type="entry name" value="MetalloPept_cat_dom_sf"/>
</dbReference>
<evidence type="ECO:0000313" key="10">
    <source>
        <dbReference type="Proteomes" id="UP000076881"/>
    </source>
</evidence>
<dbReference type="InterPro" id="IPR045090">
    <property type="entry name" value="Pept_M3A_M3B"/>
</dbReference>
<reference evidence="9 10" key="1">
    <citation type="journal article" date="2016" name="Genome Biol. Evol.">
        <title>Divergent and convergent evolution of fungal pathogenicity.</title>
        <authorList>
            <person name="Shang Y."/>
            <person name="Xiao G."/>
            <person name="Zheng P."/>
            <person name="Cen K."/>
            <person name="Zhan S."/>
            <person name="Wang C."/>
        </authorList>
    </citation>
    <scope>NUCLEOTIDE SEQUENCE [LARGE SCALE GENOMIC DNA]</scope>
    <source>
        <strain evidence="9 10">RCEF 1005</strain>
    </source>
</reference>
<organism evidence="9 10">
    <name type="scientific">Akanthomyces lecanii RCEF 1005</name>
    <dbReference type="NCBI Taxonomy" id="1081108"/>
    <lineage>
        <taxon>Eukaryota</taxon>
        <taxon>Fungi</taxon>
        <taxon>Dikarya</taxon>
        <taxon>Ascomycota</taxon>
        <taxon>Pezizomycotina</taxon>
        <taxon>Sordariomycetes</taxon>
        <taxon>Hypocreomycetidae</taxon>
        <taxon>Hypocreales</taxon>
        <taxon>Cordycipitaceae</taxon>
        <taxon>Akanthomyces</taxon>
        <taxon>Cordyceps confragosa</taxon>
    </lineage>
</organism>
<evidence type="ECO:0000259" key="8">
    <source>
        <dbReference type="Pfam" id="PF01432"/>
    </source>
</evidence>
<keyword evidence="6 7" id="KW-0482">Metalloprotease</keyword>
<evidence type="ECO:0000313" key="9">
    <source>
        <dbReference type="EMBL" id="OAA71837.1"/>
    </source>
</evidence>
<sequence>MTALPQPLLRIPAKEDLVSIQKGLIAGRKELIETIMTSVSLKKATFDNVYAPVLRYDDSTLNDTNMNMTLRYASTDADVQSEAETGEKLWSDHGTWVQGQEKFMQLTMAAGERMNGLNPESRRRLEKRVEYLKRLGHGSLDKDTRKAYLDTRKEINDLCQEINRNIRLYDGGNLPFTEKELDGLEQIDVEKFVKDESGKCLVPLNRAEFAKVMAHVSSYNTRKTFHDAWTSRLPENVPLFRKVILLRDENARRIGFRSDADLCLAGRMAKSTEWAEQLLADLASHLREPGRDLFRELETIKARLTEKGDKSVDVKANTAVRRCEVAYLKEIQARENKVDHKAISAYLPYKETTAAILRNVTRYLQLRLEPIAKTDLVGCVWSDDVDVWAVWDEGEEKGQFVGYFYGDLLDRPNKYKHNQTVELQASFLKEDGSRPYPAAILMCSFSPDIVDGCQVLPHSNIITLYHGKTKWGDSHGYRVCLEFGEAIGTCMENYAWLEDELKMISCHYAYTGDAYMQAWMERHPGQALPPRELPANLISEMIRRRSKHRISYYLKQIADASFDMAVHNPKTHQDLESLDETTLFQDFEAQSTFTPAERSSYPQAAFSHLVSGYNSGYYAYVCSNVFGEEIFQSNFAVDPTSTAAWNRFRRQLLEYGGSRDQTEVLEEFLGRPPTTASLLKSLEIN</sequence>
<dbReference type="Gene3D" id="1.10.1370.10">
    <property type="entry name" value="Neurolysin, domain 3"/>
    <property type="match status" value="1"/>
</dbReference>
<dbReference type="InterPro" id="IPR024080">
    <property type="entry name" value="Neurolysin/TOP_N"/>
</dbReference>
<feature type="domain" description="Peptidase M3A/M3B catalytic" evidence="8">
    <location>
        <begin position="212"/>
        <end position="683"/>
    </location>
</feature>
<keyword evidence="3 7" id="KW-0479">Metal-binding</keyword>